<accession>A0A8F9TRD3</accession>
<dbReference type="Proteomes" id="UP000825051">
    <property type="component" value="Chromosome"/>
</dbReference>
<dbReference type="InterPro" id="IPR038375">
    <property type="entry name" value="NDUFAF7_sf"/>
</dbReference>
<dbReference type="InterPro" id="IPR003788">
    <property type="entry name" value="NDUFAF7"/>
</dbReference>
<protein>
    <submittedName>
        <fullName evidence="3">SAM-dependent methyltransferase</fullName>
        <ecNumber evidence="3">2.1.1.-</ecNumber>
    </submittedName>
</protein>
<dbReference type="EMBL" id="CP080507">
    <property type="protein sequence ID" value="QYM77581.1"/>
    <property type="molecule type" value="Genomic_DNA"/>
</dbReference>
<dbReference type="EC" id="2.1.1.-" evidence="3"/>
<dbReference type="GO" id="GO:0035243">
    <property type="term" value="F:protein-arginine omega-N symmetric methyltransferase activity"/>
    <property type="evidence" value="ECO:0007669"/>
    <property type="project" value="TreeGrafter"/>
</dbReference>
<evidence type="ECO:0000256" key="2">
    <source>
        <dbReference type="ARBA" id="ARBA00022679"/>
    </source>
</evidence>
<dbReference type="SUPFAM" id="SSF53335">
    <property type="entry name" value="S-adenosyl-L-methionine-dependent methyltransferases"/>
    <property type="match status" value="1"/>
</dbReference>
<keyword evidence="4" id="KW-1185">Reference proteome</keyword>
<sequence length="331" mass="35813">MSRPAAAPPSPAFLSRFRAQADASAAMSFAAFMDLALYDSVVGYYRAPRPRVGKAPGTDFFTATTSGPLFGELLVAACRTLLAGENLAAYTFVEIGAEPGSSVLAGVSHPFGATREFRLGQTLALASPCVVFSNELFDAQPCRRFVARSGSWREIFVQLCADDTFVEIESPLPGLETWLPQPPATEGYHLDAPRAAAELAAAVAAQPWSGLFLACDYGKSWPELAEFTPGGTCRAYFRHTQSNDLLAQPGEQDLTCHVCWDWITAALALHGFSSATLESQEAFFVHHAGDYLGRLVAQETNPASPRKRSLLQLLHPAHLGQKFQVLHARRP</sequence>
<proteinExistence type="predicted"/>
<organism evidence="3 4">
    <name type="scientific">Horticoccus luteus</name>
    <dbReference type="NCBI Taxonomy" id="2862869"/>
    <lineage>
        <taxon>Bacteria</taxon>
        <taxon>Pseudomonadati</taxon>
        <taxon>Verrucomicrobiota</taxon>
        <taxon>Opitutia</taxon>
        <taxon>Opitutales</taxon>
        <taxon>Opitutaceae</taxon>
        <taxon>Horticoccus</taxon>
    </lineage>
</organism>
<dbReference type="GO" id="GO:0032259">
    <property type="term" value="P:methylation"/>
    <property type="evidence" value="ECO:0007669"/>
    <property type="project" value="UniProtKB-KW"/>
</dbReference>
<evidence type="ECO:0000313" key="3">
    <source>
        <dbReference type="EMBL" id="QYM77581.1"/>
    </source>
</evidence>
<gene>
    <name evidence="3" type="ORF">K0B96_09600</name>
</gene>
<evidence type="ECO:0000256" key="1">
    <source>
        <dbReference type="ARBA" id="ARBA00022603"/>
    </source>
</evidence>
<dbReference type="PANTHER" id="PTHR12049:SF7">
    <property type="entry name" value="PROTEIN ARGININE METHYLTRANSFERASE NDUFAF7, MITOCHONDRIAL"/>
    <property type="match status" value="1"/>
</dbReference>
<keyword evidence="2 3" id="KW-0808">Transferase</keyword>
<evidence type="ECO:0000313" key="4">
    <source>
        <dbReference type="Proteomes" id="UP000825051"/>
    </source>
</evidence>
<dbReference type="Pfam" id="PF02636">
    <property type="entry name" value="Methyltransf_28"/>
    <property type="match status" value="1"/>
</dbReference>
<reference evidence="3" key="1">
    <citation type="submission" date="2021-08" db="EMBL/GenBank/DDBJ databases">
        <title>Genome of a novel bacterium of the phylum Verrucomicrobia, Oleiharenicola sp. KSB-15.</title>
        <authorList>
            <person name="Chung J.-H."/>
            <person name="Ahn J.-H."/>
            <person name="Yoon Y."/>
            <person name="Kim D.-Y."/>
            <person name="An S.-H."/>
            <person name="Park I."/>
            <person name="Yeon J."/>
        </authorList>
    </citation>
    <scope>NUCLEOTIDE SEQUENCE</scope>
    <source>
        <strain evidence="3">KSB-15</strain>
    </source>
</reference>
<dbReference type="AlphaFoldDB" id="A0A8F9TRD3"/>
<keyword evidence="1 3" id="KW-0489">Methyltransferase</keyword>
<name>A0A8F9TRD3_9BACT</name>
<dbReference type="InterPro" id="IPR029063">
    <property type="entry name" value="SAM-dependent_MTases_sf"/>
</dbReference>
<dbReference type="RefSeq" id="WP_220160686.1">
    <property type="nucleotide sequence ID" value="NZ_CP080507.1"/>
</dbReference>
<dbReference type="PANTHER" id="PTHR12049">
    <property type="entry name" value="PROTEIN ARGININE METHYLTRANSFERASE NDUFAF7, MITOCHONDRIAL"/>
    <property type="match status" value="1"/>
</dbReference>
<dbReference type="Gene3D" id="3.40.50.12710">
    <property type="match status" value="2"/>
</dbReference>
<dbReference type="KEGG" id="ole:K0B96_09600"/>